<reference evidence="7" key="1">
    <citation type="submission" date="2022-07" db="EMBL/GenBank/DDBJ databases">
        <title>Faecal culturing of patients with breast cancer.</title>
        <authorList>
            <person name="Teng N.M.Y."/>
            <person name="Kiu R."/>
            <person name="Evans R."/>
            <person name="Baker D.J."/>
            <person name="Zenner C."/>
            <person name="Robinson S.D."/>
            <person name="Hall L.J."/>
        </authorList>
    </citation>
    <scope>NUCLEOTIDE SEQUENCE</scope>
    <source>
        <strain evidence="7">LH1062</strain>
    </source>
</reference>
<dbReference type="Gene3D" id="1.20.1540.10">
    <property type="entry name" value="Rhomboid-like"/>
    <property type="match status" value="1"/>
</dbReference>
<organism evidence="7 8">
    <name type="scientific">Allocoprobacillus halotolerans</name>
    <dbReference type="NCBI Taxonomy" id="2944914"/>
    <lineage>
        <taxon>Bacteria</taxon>
        <taxon>Bacillati</taxon>
        <taxon>Bacillota</taxon>
        <taxon>Erysipelotrichia</taxon>
        <taxon>Erysipelotrichales</taxon>
        <taxon>Erysipelotrichaceae</taxon>
        <taxon>Allocoprobacillus</taxon>
    </lineage>
</organism>
<dbReference type="SUPFAM" id="SSF144091">
    <property type="entry name" value="Rhomboid-like"/>
    <property type="match status" value="1"/>
</dbReference>
<keyword evidence="8" id="KW-1185">Reference proteome</keyword>
<evidence type="ECO:0000259" key="6">
    <source>
        <dbReference type="Pfam" id="PF01694"/>
    </source>
</evidence>
<evidence type="ECO:0000256" key="1">
    <source>
        <dbReference type="ARBA" id="ARBA00004141"/>
    </source>
</evidence>
<dbReference type="InterPro" id="IPR035952">
    <property type="entry name" value="Rhomboid-like_sf"/>
</dbReference>
<evidence type="ECO:0000313" key="7">
    <source>
        <dbReference type="EMBL" id="UTY38888.1"/>
    </source>
</evidence>
<evidence type="ECO:0000256" key="3">
    <source>
        <dbReference type="ARBA" id="ARBA00022989"/>
    </source>
</evidence>
<evidence type="ECO:0000256" key="5">
    <source>
        <dbReference type="SAM" id="Phobius"/>
    </source>
</evidence>
<evidence type="ECO:0000256" key="4">
    <source>
        <dbReference type="ARBA" id="ARBA00023136"/>
    </source>
</evidence>
<accession>A0ABY5I0L2</accession>
<name>A0ABY5I0L2_9FIRM</name>
<protein>
    <recommendedName>
        <fullName evidence="6">Peptidase S54 rhomboid domain-containing protein</fullName>
    </recommendedName>
</protein>
<dbReference type="Pfam" id="PF01694">
    <property type="entry name" value="Rhomboid"/>
    <property type="match status" value="1"/>
</dbReference>
<evidence type="ECO:0000256" key="2">
    <source>
        <dbReference type="ARBA" id="ARBA00022692"/>
    </source>
</evidence>
<keyword evidence="4 5" id="KW-0472">Membrane</keyword>
<keyword evidence="2 5" id="KW-0812">Transmembrane</keyword>
<feature type="domain" description="Peptidase S54 rhomboid" evidence="6">
    <location>
        <begin position="2"/>
        <end position="77"/>
    </location>
</feature>
<dbReference type="Proteomes" id="UP001060112">
    <property type="component" value="Chromosome"/>
</dbReference>
<comment type="subcellular location">
    <subcellularLocation>
        <location evidence="1">Membrane</location>
        <topology evidence="1">Multi-pass membrane protein</topology>
    </subcellularLocation>
</comment>
<proteinExistence type="predicted"/>
<feature type="transmembrane region" description="Helical" evidence="5">
    <location>
        <begin position="49"/>
        <end position="69"/>
    </location>
</feature>
<feature type="transmembrane region" description="Helical" evidence="5">
    <location>
        <begin position="21"/>
        <end position="43"/>
    </location>
</feature>
<keyword evidence="3 5" id="KW-1133">Transmembrane helix</keyword>
<evidence type="ECO:0000313" key="8">
    <source>
        <dbReference type="Proteomes" id="UP001060112"/>
    </source>
</evidence>
<gene>
    <name evidence="7" type="ORF">NMU03_15050</name>
</gene>
<sequence length="89" mass="10335">MFLNAITMTYLDIYIDHYIKAWHLFIISFIGGIITNFIFSYIYPEMTSVGGSPAIFVLLGLICIMYSRLPVFQISSKYSLWLIVYIVFC</sequence>
<dbReference type="InterPro" id="IPR022764">
    <property type="entry name" value="Peptidase_S54_rhomboid_dom"/>
</dbReference>
<dbReference type="EMBL" id="CP101620">
    <property type="protein sequence ID" value="UTY38888.1"/>
    <property type="molecule type" value="Genomic_DNA"/>
</dbReference>